<dbReference type="InterPro" id="IPR000873">
    <property type="entry name" value="AMP-dep_synth/lig_dom"/>
</dbReference>
<keyword evidence="7" id="KW-1185">Reference proteome</keyword>
<dbReference type="Proteomes" id="UP001329430">
    <property type="component" value="Chromosome 5"/>
</dbReference>
<dbReference type="Pfam" id="PF13193">
    <property type="entry name" value="AMP-binding_C"/>
    <property type="match status" value="1"/>
</dbReference>
<dbReference type="EMBL" id="JAVRBK010000005">
    <property type="protein sequence ID" value="KAK5643335.1"/>
    <property type="molecule type" value="Genomic_DNA"/>
</dbReference>
<keyword evidence="3" id="KW-0576">Peroxisome</keyword>
<sequence length="558" mass="62677">MFGLTRYLKPLTKLYPTFSVTLKQKLHSIVPSITIPNLHLDECIWQNLEKWHDKTALVCAETNRSYTYLELYRKTNALSNFLYKFEKLKQADTVAIILPNLPEYAIILLGIIQAGCKVTTLNPLYTPDEMAKHLLQSDTKLIFTSNEVHHSVQRALELIKLEVPLVLLETTKGAPFPTGVINFDNIIQKPCDFKLNLVRNPEDTMLRIFSSGTTGLPKIIELTNKNLVSNLYQISTPDIDPISEANGSEREVVPILLPMYHIYGLVVVLLHGLFKGCKLVTIQRFKSQPFINLMLEHKPTVLYLVPPIARLLISNNDIKSHHFDTTKSIISSAAPLGSKDVIALQNKLGGKTDIMQTYGLTELGMCLTQSSHITNGIKPDGVGFLLPSTEGKIISIDTGNEVGVNQKGELLIRGPQVLKGYYKNDDANKEIFTNDGWFKTGDLGYYDEDGHFFIADRLKHYIKVSGYQVSPVEIEEIIRHHPDVKDTAVIGVSHSRFGEAPKAFVVRKPYSRITSFAIQEFVKRKVVNYKQLNGGVCFVDSIPKSPSGKVFKNELKKL</sequence>
<evidence type="ECO:0000256" key="3">
    <source>
        <dbReference type="ARBA" id="ARBA00023140"/>
    </source>
</evidence>
<dbReference type="Gene3D" id="3.30.300.30">
    <property type="match status" value="1"/>
</dbReference>
<dbReference type="GO" id="GO:0004467">
    <property type="term" value="F:long-chain fatty acid-CoA ligase activity"/>
    <property type="evidence" value="ECO:0007669"/>
    <property type="project" value="TreeGrafter"/>
</dbReference>
<proteinExistence type="inferred from homology"/>
<evidence type="ECO:0000313" key="7">
    <source>
        <dbReference type="Proteomes" id="UP001329430"/>
    </source>
</evidence>
<dbReference type="AlphaFoldDB" id="A0AAN7V7J9"/>
<comment type="caution">
    <text evidence="6">The sequence shown here is derived from an EMBL/GenBank/DDBJ whole genome shotgun (WGS) entry which is preliminary data.</text>
</comment>
<dbReference type="FunFam" id="3.30.300.30:FF:000007">
    <property type="entry name" value="4-coumarate--CoA ligase 2"/>
    <property type="match status" value="1"/>
</dbReference>
<organism evidence="6 7">
    <name type="scientific">Pyrocoelia pectoralis</name>
    <dbReference type="NCBI Taxonomy" id="417401"/>
    <lineage>
        <taxon>Eukaryota</taxon>
        <taxon>Metazoa</taxon>
        <taxon>Ecdysozoa</taxon>
        <taxon>Arthropoda</taxon>
        <taxon>Hexapoda</taxon>
        <taxon>Insecta</taxon>
        <taxon>Pterygota</taxon>
        <taxon>Neoptera</taxon>
        <taxon>Endopterygota</taxon>
        <taxon>Coleoptera</taxon>
        <taxon>Polyphaga</taxon>
        <taxon>Elateriformia</taxon>
        <taxon>Elateroidea</taxon>
        <taxon>Lampyridae</taxon>
        <taxon>Lampyrinae</taxon>
        <taxon>Pyrocoelia</taxon>
    </lineage>
</organism>
<evidence type="ECO:0000313" key="6">
    <source>
        <dbReference type="EMBL" id="KAK5643335.1"/>
    </source>
</evidence>
<evidence type="ECO:0000259" key="4">
    <source>
        <dbReference type="Pfam" id="PF00501"/>
    </source>
</evidence>
<dbReference type="InterPro" id="IPR025110">
    <property type="entry name" value="AMP-bd_C"/>
</dbReference>
<gene>
    <name evidence="6" type="ORF">RI129_007180</name>
</gene>
<comment type="subcellular location">
    <subcellularLocation>
        <location evidence="1">Peroxisome</location>
    </subcellularLocation>
</comment>
<dbReference type="Pfam" id="PF00501">
    <property type="entry name" value="AMP-binding"/>
    <property type="match status" value="1"/>
</dbReference>
<dbReference type="PANTHER" id="PTHR24096">
    <property type="entry name" value="LONG-CHAIN-FATTY-ACID--COA LIGASE"/>
    <property type="match status" value="1"/>
</dbReference>
<dbReference type="PANTHER" id="PTHR24096:SF422">
    <property type="entry name" value="BCDNA.GH02901"/>
    <property type="match status" value="1"/>
</dbReference>
<accession>A0AAN7V7J9</accession>
<dbReference type="GO" id="GO:0005777">
    <property type="term" value="C:peroxisome"/>
    <property type="evidence" value="ECO:0007669"/>
    <property type="project" value="UniProtKB-SubCell"/>
</dbReference>
<evidence type="ECO:0000256" key="2">
    <source>
        <dbReference type="ARBA" id="ARBA00006432"/>
    </source>
</evidence>
<dbReference type="InterPro" id="IPR045851">
    <property type="entry name" value="AMP-bd_C_sf"/>
</dbReference>
<protein>
    <recommendedName>
        <fullName evidence="8">4-coumarate--CoA ligase</fullName>
    </recommendedName>
</protein>
<dbReference type="SUPFAM" id="SSF56801">
    <property type="entry name" value="Acetyl-CoA synthetase-like"/>
    <property type="match status" value="1"/>
</dbReference>
<dbReference type="Gene3D" id="3.40.50.12780">
    <property type="entry name" value="N-terminal domain of ligase-like"/>
    <property type="match status" value="1"/>
</dbReference>
<feature type="domain" description="AMP-dependent synthetase/ligase" evidence="4">
    <location>
        <begin position="46"/>
        <end position="422"/>
    </location>
</feature>
<dbReference type="InterPro" id="IPR042099">
    <property type="entry name" value="ANL_N_sf"/>
</dbReference>
<name>A0AAN7V7J9_9COLE</name>
<evidence type="ECO:0000256" key="1">
    <source>
        <dbReference type="ARBA" id="ARBA00004275"/>
    </source>
</evidence>
<comment type="similarity">
    <text evidence="2">Belongs to the ATP-dependent AMP-binding enzyme family.</text>
</comment>
<evidence type="ECO:0008006" key="8">
    <source>
        <dbReference type="Google" id="ProtNLM"/>
    </source>
</evidence>
<reference evidence="6 7" key="1">
    <citation type="journal article" date="2024" name="Insects">
        <title>An Improved Chromosome-Level Genome Assembly of the Firefly Pyrocoelia pectoralis.</title>
        <authorList>
            <person name="Fu X."/>
            <person name="Meyer-Rochow V.B."/>
            <person name="Ballantyne L."/>
            <person name="Zhu X."/>
        </authorList>
    </citation>
    <scope>NUCLEOTIDE SEQUENCE [LARGE SCALE GENOMIC DNA]</scope>
    <source>
        <strain evidence="6">XCY_ONT2</strain>
    </source>
</reference>
<dbReference type="GO" id="GO:0046949">
    <property type="term" value="P:fatty-acyl-CoA biosynthetic process"/>
    <property type="evidence" value="ECO:0007669"/>
    <property type="project" value="TreeGrafter"/>
</dbReference>
<evidence type="ECO:0000259" key="5">
    <source>
        <dbReference type="Pfam" id="PF13193"/>
    </source>
</evidence>
<feature type="domain" description="AMP-binding enzyme C-terminal" evidence="5">
    <location>
        <begin position="473"/>
        <end position="549"/>
    </location>
</feature>